<dbReference type="PANTHER" id="PTHR43318:SF2">
    <property type="entry name" value="UDP-N-ACETYLGLUCOSAMINE 4,6-DEHYDRATASE (INVERTING)"/>
    <property type="match status" value="1"/>
</dbReference>
<gene>
    <name evidence="3" type="primary">pseB_2</name>
    <name evidence="3" type="ORF">TUM4438_40190</name>
</gene>
<dbReference type="CDD" id="cd05237">
    <property type="entry name" value="UDP_invert_4-6DH_SDR_e"/>
    <property type="match status" value="1"/>
</dbReference>
<organism evidence="3 4">
    <name type="scientific">Shewanella sairae</name>
    <dbReference type="NCBI Taxonomy" id="190310"/>
    <lineage>
        <taxon>Bacteria</taxon>
        <taxon>Pseudomonadati</taxon>
        <taxon>Pseudomonadota</taxon>
        <taxon>Gammaproteobacteria</taxon>
        <taxon>Alteromonadales</taxon>
        <taxon>Shewanellaceae</taxon>
        <taxon>Shewanella</taxon>
    </lineage>
</organism>
<dbReference type="InterPro" id="IPR036291">
    <property type="entry name" value="NAD(P)-bd_dom_sf"/>
</dbReference>
<dbReference type="InterPro" id="IPR051203">
    <property type="entry name" value="Polysaccharide_Synthase-Rel"/>
</dbReference>
<dbReference type="Proteomes" id="UP000887104">
    <property type="component" value="Unassembled WGS sequence"/>
</dbReference>
<sequence length="331" mass="37168">MFDNSTILITGGTGSFGKKFTQTILSRYKPKRLIIFSRDELKQYEMQQQFHEPCMRYFIGDVRDADRLQQAFQNVDYVIHAAALKQVPAAEYNPMECIKTNINGAENVIKAAFANNVKKVIALSTDKAANPINLYGATKLASDKLFVAANNMVGEKDTRFAVVRYGNVVGSRGSVVPFFKSLIAKGEVALPITHPDMTRFWITLQDGVDFVLKNFTRMHGGEIFVPKIPSVRIIDLAIAYAPNLQQKIVGVRPGEKMHEIMCPADDSHNTLEFSDHFVIMPSIKFYSRQVDFCSNGLKEQGKPVDYGFEYNSGSNSHFLSQAEILMMDNKI</sequence>
<dbReference type="PANTHER" id="PTHR43318">
    <property type="entry name" value="UDP-N-ACETYLGLUCOSAMINE 4,6-DEHYDRATASE"/>
    <property type="match status" value="1"/>
</dbReference>
<dbReference type="Pfam" id="PF02719">
    <property type="entry name" value="Polysacc_synt_2"/>
    <property type="match status" value="1"/>
</dbReference>
<dbReference type="SUPFAM" id="SSF51735">
    <property type="entry name" value="NAD(P)-binding Rossmann-fold domains"/>
    <property type="match status" value="1"/>
</dbReference>
<evidence type="ECO:0000256" key="1">
    <source>
        <dbReference type="ARBA" id="ARBA00007430"/>
    </source>
</evidence>
<dbReference type="InterPro" id="IPR020025">
    <property type="entry name" value="PseB"/>
</dbReference>
<protein>
    <submittedName>
        <fullName evidence="3">UDP-N-acetylglucosamine 4,6-dehydratase (Inverting)</fullName>
    </submittedName>
</protein>
<accession>A0ABQ4PQ90</accession>
<evidence type="ECO:0000259" key="2">
    <source>
        <dbReference type="Pfam" id="PF02719"/>
    </source>
</evidence>
<feature type="domain" description="Polysaccharide biosynthesis protein CapD-like" evidence="2">
    <location>
        <begin position="7"/>
        <end position="279"/>
    </location>
</feature>
<dbReference type="RefSeq" id="WP_220782984.1">
    <property type="nucleotide sequence ID" value="NZ_BPEY01000110.1"/>
</dbReference>
<dbReference type="NCBIfam" id="TIGR03589">
    <property type="entry name" value="PseB"/>
    <property type="match status" value="1"/>
</dbReference>
<dbReference type="InterPro" id="IPR003869">
    <property type="entry name" value="Polysac_CapD-like"/>
</dbReference>
<comment type="caution">
    <text evidence="3">The sequence shown here is derived from an EMBL/GenBank/DDBJ whole genome shotgun (WGS) entry which is preliminary data.</text>
</comment>
<reference evidence="3" key="1">
    <citation type="submission" date="2021-05" db="EMBL/GenBank/DDBJ databases">
        <title>Molecular characterization for Shewanella algae harboring chromosomal blaOXA-55-like strains isolated from clinical and environment sample.</title>
        <authorList>
            <person name="Ohama Y."/>
            <person name="Aoki K."/>
            <person name="Harada S."/>
            <person name="Moriya K."/>
            <person name="Ishii Y."/>
            <person name="Tateda K."/>
        </authorList>
    </citation>
    <scope>NUCLEOTIDE SEQUENCE</scope>
    <source>
        <strain evidence="3">JCM 11563</strain>
    </source>
</reference>
<dbReference type="Gene3D" id="3.40.50.720">
    <property type="entry name" value="NAD(P)-binding Rossmann-like Domain"/>
    <property type="match status" value="1"/>
</dbReference>
<dbReference type="EMBL" id="BPEY01000110">
    <property type="protein sequence ID" value="GIU51246.1"/>
    <property type="molecule type" value="Genomic_DNA"/>
</dbReference>
<evidence type="ECO:0000313" key="4">
    <source>
        <dbReference type="Proteomes" id="UP000887104"/>
    </source>
</evidence>
<comment type="similarity">
    <text evidence="1">Belongs to the polysaccharide synthase family.</text>
</comment>
<keyword evidence="4" id="KW-1185">Reference proteome</keyword>
<evidence type="ECO:0000313" key="3">
    <source>
        <dbReference type="EMBL" id="GIU51246.1"/>
    </source>
</evidence>
<name>A0ABQ4PQ90_9GAMM</name>
<proteinExistence type="inferred from homology"/>